<reference evidence="2 3" key="1">
    <citation type="journal article" date="2012" name="Nat. Genet.">
        <title>Plasmodium cynomolgi genome sequences provide insight into Plasmodium vivax and the monkey malaria clade.</title>
        <authorList>
            <person name="Tachibana S."/>
            <person name="Sullivan S.A."/>
            <person name="Kawai S."/>
            <person name="Nakamura S."/>
            <person name="Kim H.R."/>
            <person name="Goto N."/>
            <person name="Arisue N."/>
            <person name="Palacpac N.M.Q."/>
            <person name="Honma H."/>
            <person name="Yagi M."/>
            <person name="Tougan T."/>
            <person name="Katakai Y."/>
            <person name="Kaneko O."/>
            <person name="Mita T."/>
            <person name="Kita K."/>
            <person name="Yasutomi Y."/>
            <person name="Sutton P.L."/>
            <person name="Shakhbatyan R."/>
            <person name="Horii T."/>
            <person name="Yasunaga T."/>
            <person name="Barnwell J.W."/>
            <person name="Escalante A.A."/>
            <person name="Carlton J.M."/>
            <person name="Tanabe K."/>
        </authorList>
    </citation>
    <scope>NUCLEOTIDE SEQUENCE [LARGE SCALE GENOMIC DNA]</scope>
    <source>
        <strain evidence="2 3">B</strain>
    </source>
</reference>
<keyword evidence="3" id="KW-1185">Reference proteome</keyword>
<feature type="compositionally biased region" description="Acidic residues" evidence="1">
    <location>
        <begin position="340"/>
        <end position="353"/>
    </location>
</feature>
<dbReference type="VEuPathDB" id="PlasmoDB:PCYB_121180"/>
<feature type="region of interest" description="Disordered" evidence="1">
    <location>
        <begin position="904"/>
        <end position="923"/>
    </location>
</feature>
<dbReference type="PhylomeDB" id="K6UYC2"/>
<dbReference type="RefSeq" id="XP_004223497.1">
    <property type="nucleotide sequence ID" value="XM_004223449.1"/>
</dbReference>
<proteinExistence type="predicted"/>
<feature type="compositionally biased region" description="Basic and acidic residues" evidence="1">
    <location>
        <begin position="326"/>
        <end position="335"/>
    </location>
</feature>
<feature type="region of interest" description="Disordered" evidence="1">
    <location>
        <begin position="991"/>
        <end position="1024"/>
    </location>
</feature>
<feature type="compositionally biased region" description="Acidic residues" evidence="1">
    <location>
        <begin position="876"/>
        <end position="888"/>
    </location>
</feature>
<dbReference type="Proteomes" id="UP000006319">
    <property type="component" value="Chromosome 12"/>
</dbReference>
<sequence length="1350" mass="153693">MSSLSVGDWTRERRGSKLFADNFEKVFKENFDESSRLKKSELISILACICTNIVIEYLKIKEEKKTENFEYPFDYSLMNILKLVNFEYDVNEELQKKRKKEKKEFNRRKFKGGGVQMGTMGEGTVRERGDGRDRGGGRDRRGDNVPSELHLGGPLTEGVYEETEEEVNINIDNKNTKEENEKLDEYIKMMEFNTMEIKDIEPYIDLFFGKKTYEKVFVKNGIDIHKIYDKLSEALFDKCQEKANVMELQKFVEHEEKNLRKKKIHVRNGTMSFDEYMDGLGSLEESKGVREVERILYDGEVPSGGNEKEEKKKRKNGNVINGLSSSERRDGDHLGVDLGDGPDTDGDGDEDSPGGDSRSGGRVDRSDGHGVEDSPGSANRGNQNDGGEGHEGGEEDFSQGGHQRREGEFEGKEEHKEEGRSEKRGGVEFLNGISYALIKGEAEMEAKGDASIETKGDSVEDPIGNAAGDPQGNIVLIKFVYDKKYACEFRTDIGVIAYEGVGTELSDDIKEGVKKMHSRVSNGEVLSDSDLIRGGPFKRILEDLNFEKLYEMPYKKRFARKQSIVREMNASVVAQKGVSEIDAYPLLYGYLKVWENDLHCYELNKVEMRHMCGVEQGGKKGGENMPSAKMKYNFFRNYDEEGDQAGGERDDQPDGVLIDSDRYRQIVLADDDKENGNIYDLLGEGEFSNNDYISFKAKLFINNRNEINCYEDLITKLRCDNSNLSVTILSRLNKIKEDLSFVSGEEFLKNYTFDEEDEFFNFQKIVHRCMVESRYHSMFRSEGGGLKGGERNFKLFCHHDDSSDGKRRESALRTVRERNVFGPQVRKGITRLPSRIGRALSINAKVSAEESRKKKQQKRRGKKKKHVDDADLLSSENEENDPFSDEMDEDLLRFEKIDKIMEVRGEGDERRGSSLGGSTTDMFNGEVSNQVVEQLRRQQNRSNEKSKNYVEKMLERQKGVNDFLSLEKAQESVQKNLSVVNYEEAFKQLKSQLKGKSKGKQQEVGDEGSVSEDGQVQETELSDVDDKEIERQIKGILQGKKLNEESYRLDRFEERVGVDTEEGSGKKDQKEGEEKKKIEEFFKNMRVEVKLSRDMCVGCGIPFQSSDQKKFGFLKSHVYERVVSRDEGFDRREILRDIYEGGAEEKCGKDGDLIGQGEDKLIGQMGSKLIGQGEDKLIGQLGSKLIDQLGGQTEEQKRKEQLLGEFHKLRGETMSKVVQLGRGGTSLDGSGTSLDGSGTSLDGSGSAIQNKASQPTGAERTDEKFYLCERCFNLKYKNDIKDNMIINYTNKNEINAQDFEKYVINIFKKRCFIIYIVDILDLYIYSNLQNLFFYIRCTLIRVKVKVFSFA</sequence>
<feature type="compositionally biased region" description="Basic and acidic residues" evidence="1">
    <location>
        <begin position="359"/>
        <end position="372"/>
    </location>
</feature>
<feature type="compositionally biased region" description="Basic residues" evidence="1">
    <location>
        <begin position="853"/>
        <end position="865"/>
    </location>
</feature>
<evidence type="ECO:0000313" key="3">
    <source>
        <dbReference type="Proteomes" id="UP000006319"/>
    </source>
</evidence>
<dbReference type="OrthoDB" id="1696305at2759"/>
<dbReference type="eggNOG" id="KOG1249">
    <property type="taxonomic scope" value="Eukaryota"/>
</dbReference>
<feature type="compositionally biased region" description="Basic and acidic residues" evidence="1">
    <location>
        <begin position="124"/>
        <end position="143"/>
    </location>
</feature>
<dbReference type="KEGG" id="pcy:PCYB_121180"/>
<name>K6UYC2_PLACD</name>
<dbReference type="OMA" id="DNNGDYY"/>
<feature type="region of interest" description="Disordered" evidence="1">
    <location>
        <begin position="846"/>
        <end position="888"/>
    </location>
</feature>
<protein>
    <submittedName>
        <fullName evidence="2">Uncharacterized protein</fullName>
    </submittedName>
</protein>
<feature type="region of interest" description="Disordered" evidence="1">
    <location>
        <begin position="298"/>
        <end position="425"/>
    </location>
</feature>
<evidence type="ECO:0000313" key="2">
    <source>
        <dbReference type="EMBL" id="GAB67550.1"/>
    </source>
</evidence>
<feature type="compositionally biased region" description="Polar residues" evidence="1">
    <location>
        <begin position="1247"/>
        <end position="1256"/>
    </location>
</feature>
<dbReference type="EMBL" id="DF157104">
    <property type="protein sequence ID" value="GAB67550.1"/>
    <property type="molecule type" value="Genomic_DNA"/>
</dbReference>
<organism evidence="2 3">
    <name type="scientific">Plasmodium cynomolgi (strain B)</name>
    <dbReference type="NCBI Taxonomy" id="1120755"/>
    <lineage>
        <taxon>Eukaryota</taxon>
        <taxon>Sar</taxon>
        <taxon>Alveolata</taxon>
        <taxon>Apicomplexa</taxon>
        <taxon>Aconoidasida</taxon>
        <taxon>Haemosporida</taxon>
        <taxon>Plasmodiidae</taxon>
        <taxon>Plasmodium</taxon>
        <taxon>Plasmodium (Plasmodium)</taxon>
    </lineage>
</organism>
<accession>K6UYC2</accession>
<feature type="region of interest" description="Disordered" evidence="1">
    <location>
        <begin position="1223"/>
        <end position="1256"/>
    </location>
</feature>
<gene>
    <name evidence="2" type="ORF">PCYB_121180</name>
</gene>
<feature type="region of interest" description="Disordered" evidence="1">
    <location>
        <begin position="111"/>
        <end position="157"/>
    </location>
</feature>
<feature type="compositionally biased region" description="Polar residues" evidence="1">
    <location>
        <begin position="376"/>
        <end position="385"/>
    </location>
</feature>
<feature type="compositionally biased region" description="Basic and acidic residues" evidence="1">
    <location>
        <begin position="403"/>
        <end position="425"/>
    </location>
</feature>
<feature type="compositionally biased region" description="Low complexity" evidence="1">
    <location>
        <begin position="1227"/>
        <end position="1246"/>
    </location>
</feature>
<dbReference type="GeneID" id="14693919"/>
<evidence type="ECO:0000256" key="1">
    <source>
        <dbReference type="SAM" id="MobiDB-lite"/>
    </source>
</evidence>